<proteinExistence type="predicted"/>
<dbReference type="AlphaFoldDB" id="A0A5C3NPI1"/>
<protein>
    <submittedName>
        <fullName evidence="1">Uncharacterized protein</fullName>
    </submittedName>
</protein>
<organism evidence="1 2">
    <name type="scientific">Polyporus arcularius HHB13444</name>
    <dbReference type="NCBI Taxonomy" id="1314778"/>
    <lineage>
        <taxon>Eukaryota</taxon>
        <taxon>Fungi</taxon>
        <taxon>Dikarya</taxon>
        <taxon>Basidiomycota</taxon>
        <taxon>Agaricomycotina</taxon>
        <taxon>Agaricomycetes</taxon>
        <taxon>Polyporales</taxon>
        <taxon>Polyporaceae</taxon>
        <taxon>Polyporus</taxon>
    </lineage>
</organism>
<dbReference type="EMBL" id="ML213067">
    <property type="protein sequence ID" value="TFK77860.1"/>
    <property type="molecule type" value="Genomic_DNA"/>
</dbReference>
<keyword evidence="2" id="KW-1185">Reference proteome</keyword>
<sequence length="212" mass="24344">EFRLRQAQALDALTDLRGHLEVRAYIYGYKDQHVRGQREGNRSHDVIHGIANKIKLATSRYRAAFTALTTLSNVLGDHSWRISLRVLNDSDIRHIAAGDGTGSEGRKEISWIWKTSGLSSDGTVLTDQAMVNLQEGLRVEFCKARARAMRWTEEVELVEEEMRRVKAFCIWQAGWWEAQARVREGHLDLLEGTRAYAHRQASIRRRMHDCCV</sequence>
<reference evidence="1 2" key="1">
    <citation type="journal article" date="2019" name="Nat. Ecol. Evol.">
        <title>Megaphylogeny resolves global patterns of mushroom evolution.</title>
        <authorList>
            <person name="Varga T."/>
            <person name="Krizsan K."/>
            <person name="Foldi C."/>
            <person name="Dima B."/>
            <person name="Sanchez-Garcia M."/>
            <person name="Sanchez-Ramirez S."/>
            <person name="Szollosi G.J."/>
            <person name="Szarkandi J.G."/>
            <person name="Papp V."/>
            <person name="Albert L."/>
            <person name="Andreopoulos W."/>
            <person name="Angelini C."/>
            <person name="Antonin V."/>
            <person name="Barry K.W."/>
            <person name="Bougher N.L."/>
            <person name="Buchanan P."/>
            <person name="Buyck B."/>
            <person name="Bense V."/>
            <person name="Catcheside P."/>
            <person name="Chovatia M."/>
            <person name="Cooper J."/>
            <person name="Damon W."/>
            <person name="Desjardin D."/>
            <person name="Finy P."/>
            <person name="Geml J."/>
            <person name="Haridas S."/>
            <person name="Hughes K."/>
            <person name="Justo A."/>
            <person name="Karasinski D."/>
            <person name="Kautmanova I."/>
            <person name="Kiss B."/>
            <person name="Kocsube S."/>
            <person name="Kotiranta H."/>
            <person name="LaButti K.M."/>
            <person name="Lechner B.E."/>
            <person name="Liimatainen K."/>
            <person name="Lipzen A."/>
            <person name="Lukacs Z."/>
            <person name="Mihaltcheva S."/>
            <person name="Morgado L.N."/>
            <person name="Niskanen T."/>
            <person name="Noordeloos M.E."/>
            <person name="Ohm R.A."/>
            <person name="Ortiz-Santana B."/>
            <person name="Ovrebo C."/>
            <person name="Racz N."/>
            <person name="Riley R."/>
            <person name="Savchenko A."/>
            <person name="Shiryaev A."/>
            <person name="Soop K."/>
            <person name="Spirin V."/>
            <person name="Szebenyi C."/>
            <person name="Tomsovsky M."/>
            <person name="Tulloss R.E."/>
            <person name="Uehling J."/>
            <person name="Grigoriev I.V."/>
            <person name="Vagvolgyi C."/>
            <person name="Papp T."/>
            <person name="Martin F.M."/>
            <person name="Miettinen O."/>
            <person name="Hibbett D.S."/>
            <person name="Nagy L.G."/>
        </authorList>
    </citation>
    <scope>NUCLEOTIDE SEQUENCE [LARGE SCALE GENOMIC DNA]</scope>
    <source>
        <strain evidence="1 2">HHB13444</strain>
    </source>
</reference>
<accession>A0A5C3NPI1</accession>
<feature type="non-terminal residue" evidence="1">
    <location>
        <position position="1"/>
    </location>
</feature>
<dbReference type="Proteomes" id="UP000308197">
    <property type="component" value="Unassembled WGS sequence"/>
</dbReference>
<dbReference type="STRING" id="1314778.A0A5C3NPI1"/>
<name>A0A5C3NPI1_9APHY</name>
<feature type="non-terminal residue" evidence="1">
    <location>
        <position position="212"/>
    </location>
</feature>
<evidence type="ECO:0000313" key="1">
    <source>
        <dbReference type="EMBL" id="TFK77860.1"/>
    </source>
</evidence>
<dbReference type="InParanoid" id="A0A5C3NPI1"/>
<evidence type="ECO:0000313" key="2">
    <source>
        <dbReference type="Proteomes" id="UP000308197"/>
    </source>
</evidence>
<gene>
    <name evidence="1" type="ORF">K466DRAFT_449601</name>
</gene>